<gene>
    <name evidence="1" type="ORF">P7K49_015032</name>
</gene>
<accession>A0ABQ9VA21</accession>
<comment type="caution">
    <text evidence="1">The sequence shown here is derived from an EMBL/GenBank/DDBJ whole genome shotgun (WGS) entry which is preliminary data.</text>
</comment>
<sequence length="259" mass="28827">MAHNTFVTGWLYETIEILSEEVAQLGTLRQFEECLAVALTEPSADRRLGEVTNKTATRVATETAAKAVPVLWKSPSVVSVLTPKRYSLHEDSPGEPEDLYALCRRGPFDKWGPFISFSAYLACHAGEVLVSFPENASQDPSGKAHIWVWALRKETIARLYLLSFPHPKAASKHLCGKQYFVLTMKDGERVENATMGGAAMKFRTGEWGGWYHLLTVEEVSGENRALGGITREDALKASPCPLRWKSKGSSEEMNYNFVK</sequence>
<dbReference type="EMBL" id="JASSZA010000007">
    <property type="protein sequence ID" value="KAK2105518.1"/>
    <property type="molecule type" value="Genomic_DNA"/>
</dbReference>
<dbReference type="Proteomes" id="UP001266305">
    <property type="component" value="Unassembled WGS sequence"/>
</dbReference>
<keyword evidence="2" id="KW-1185">Reference proteome</keyword>
<proteinExistence type="predicted"/>
<reference evidence="1 2" key="1">
    <citation type="submission" date="2023-05" db="EMBL/GenBank/DDBJ databases">
        <title>B98-5 Cell Line De Novo Hybrid Assembly: An Optical Mapping Approach.</title>
        <authorList>
            <person name="Kananen K."/>
            <person name="Auerbach J.A."/>
            <person name="Kautto E."/>
            <person name="Blachly J.S."/>
        </authorList>
    </citation>
    <scope>NUCLEOTIDE SEQUENCE [LARGE SCALE GENOMIC DNA]</scope>
    <source>
        <strain evidence="1">B95-8</strain>
        <tissue evidence="1">Cell line</tissue>
    </source>
</reference>
<evidence type="ECO:0000313" key="1">
    <source>
        <dbReference type="EMBL" id="KAK2105518.1"/>
    </source>
</evidence>
<evidence type="ECO:0000313" key="2">
    <source>
        <dbReference type="Proteomes" id="UP001266305"/>
    </source>
</evidence>
<protein>
    <submittedName>
        <fullName evidence="1">Uncharacterized protein</fullName>
    </submittedName>
</protein>
<organism evidence="1 2">
    <name type="scientific">Saguinus oedipus</name>
    <name type="common">Cotton-top tamarin</name>
    <name type="synonym">Oedipomidas oedipus</name>
    <dbReference type="NCBI Taxonomy" id="9490"/>
    <lineage>
        <taxon>Eukaryota</taxon>
        <taxon>Metazoa</taxon>
        <taxon>Chordata</taxon>
        <taxon>Craniata</taxon>
        <taxon>Vertebrata</taxon>
        <taxon>Euteleostomi</taxon>
        <taxon>Mammalia</taxon>
        <taxon>Eutheria</taxon>
        <taxon>Euarchontoglires</taxon>
        <taxon>Primates</taxon>
        <taxon>Haplorrhini</taxon>
        <taxon>Platyrrhini</taxon>
        <taxon>Cebidae</taxon>
        <taxon>Callitrichinae</taxon>
        <taxon>Saguinus</taxon>
    </lineage>
</organism>
<name>A0ABQ9VA21_SAGOE</name>